<proteinExistence type="predicted"/>
<gene>
    <name evidence="1" type="ordered locus">Halhy_1325</name>
    <name evidence="2" type="ordered locus">Halhy_2901</name>
    <name evidence="3" type="ordered locus">Halhy_5471</name>
</gene>
<dbReference type="STRING" id="760192.Halhy_1325"/>
<dbReference type="EMBL" id="CP002691">
    <property type="protein sequence ID" value="AEE49220.1"/>
    <property type="molecule type" value="Genomic_DNA"/>
</dbReference>
<sequence>MVFFCCWVLKCGKPIGALNLTNYICTVTLTCNAILGRICECKPILGQAFYV</sequence>
<evidence type="ECO:0000313" key="2">
    <source>
        <dbReference type="EMBL" id="AEE50765.1"/>
    </source>
</evidence>
<name>F4KR58_HALH1</name>
<dbReference type="EMBL" id="CP002691">
    <property type="protein sequence ID" value="AEE53296.1"/>
    <property type="molecule type" value="Genomic_DNA"/>
</dbReference>
<reference key="2">
    <citation type="submission" date="2011-04" db="EMBL/GenBank/DDBJ databases">
        <title>Complete sequence of chromosome of Haliscomenobacter hydrossis DSM 1100.</title>
        <authorList>
            <consortium name="US DOE Joint Genome Institute (JGI-PGF)"/>
            <person name="Lucas S."/>
            <person name="Han J."/>
            <person name="Lapidus A."/>
            <person name="Bruce D."/>
            <person name="Goodwin L."/>
            <person name="Pitluck S."/>
            <person name="Peters L."/>
            <person name="Kyrpides N."/>
            <person name="Mavromatis K."/>
            <person name="Ivanova N."/>
            <person name="Ovchinnikova G."/>
            <person name="Pagani I."/>
            <person name="Daligault H."/>
            <person name="Detter J.C."/>
            <person name="Han C."/>
            <person name="Land M."/>
            <person name="Hauser L."/>
            <person name="Markowitz V."/>
            <person name="Cheng J.-F."/>
            <person name="Hugenholtz P."/>
            <person name="Woyke T."/>
            <person name="Wu D."/>
            <person name="Verbarg S."/>
            <person name="Frueling A."/>
            <person name="Brambilla E."/>
            <person name="Klenk H.-P."/>
            <person name="Eisen J.A."/>
        </authorList>
    </citation>
    <scope>NUCLEOTIDE SEQUENCE</scope>
    <source>
        <strain>DSM 1100</strain>
    </source>
</reference>
<keyword evidence="4" id="KW-1185">Reference proteome</keyword>
<reference evidence="3 4" key="1">
    <citation type="journal article" date="2011" name="Stand. Genomic Sci.">
        <title>Complete genome sequence of Haliscomenobacter hydrossis type strain (O).</title>
        <authorList>
            <consortium name="US DOE Joint Genome Institute (JGI-PGF)"/>
            <person name="Daligault H."/>
            <person name="Lapidus A."/>
            <person name="Zeytun A."/>
            <person name="Nolan M."/>
            <person name="Lucas S."/>
            <person name="Del Rio T.G."/>
            <person name="Tice H."/>
            <person name="Cheng J.F."/>
            <person name="Tapia R."/>
            <person name="Han C."/>
            <person name="Goodwin L."/>
            <person name="Pitluck S."/>
            <person name="Liolios K."/>
            <person name="Pagani I."/>
            <person name="Ivanova N."/>
            <person name="Huntemann M."/>
            <person name="Mavromatis K."/>
            <person name="Mikhailova N."/>
            <person name="Pati A."/>
            <person name="Chen A."/>
            <person name="Palaniappan K."/>
            <person name="Land M."/>
            <person name="Hauser L."/>
            <person name="Brambilla E.M."/>
            <person name="Rohde M."/>
            <person name="Verbarg S."/>
            <person name="Goker M."/>
            <person name="Bristow J."/>
            <person name="Eisen J.A."/>
            <person name="Markowitz V."/>
            <person name="Hugenholtz P."/>
            <person name="Kyrpides N.C."/>
            <person name="Klenk H.P."/>
            <person name="Woyke T."/>
        </authorList>
    </citation>
    <scope>NUCLEOTIDE SEQUENCE [LARGE SCALE GENOMIC DNA]</scope>
    <source>
        <strain evidence="4">ATCC 27775 / DSM 1100 / LMG 10767 / O</strain>
        <strain evidence="3">DSM 1100</strain>
    </source>
</reference>
<dbReference type="EMBL" id="CP002691">
    <property type="protein sequence ID" value="AEE50765.1"/>
    <property type="molecule type" value="Genomic_DNA"/>
</dbReference>
<dbReference type="KEGG" id="hhy:Halhy_5471"/>
<evidence type="ECO:0000313" key="4">
    <source>
        <dbReference type="Proteomes" id="UP000008461"/>
    </source>
</evidence>
<evidence type="ECO:0000313" key="3">
    <source>
        <dbReference type="EMBL" id="AEE53296.1"/>
    </source>
</evidence>
<dbReference type="KEGG" id="hhy:Halhy_1325"/>
<accession>F4KR58</accession>
<protein>
    <submittedName>
        <fullName evidence="3">Uncharacterized protein</fullName>
    </submittedName>
</protein>
<dbReference type="HOGENOM" id="CLU_3099454_0_0_10"/>
<evidence type="ECO:0000313" key="1">
    <source>
        <dbReference type="EMBL" id="AEE49220.1"/>
    </source>
</evidence>
<dbReference type="KEGG" id="hhy:Halhy_2901"/>
<dbReference type="AlphaFoldDB" id="F4KR58"/>
<organism evidence="3 4">
    <name type="scientific">Haliscomenobacter hydrossis (strain ATCC 27775 / DSM 1100 / LMG 10767 / O)</name>
    <dbReference type="NCBI Taxonomy" id="760192"/>
    <lineage>
        <taxon>Bacteria</taxon>
        <taxon>Pseudomonadati</taxon>
        <taxon>Bacteroidota</taxon>
        <taxon>Saprospiria</taxon>
        <taxon>Saprospirales</taxon>
        <taxon>Haliscomenobacteraceae</taxon>
        <taxon>Haliscomenobacter</taxon>
    </lineage>
</organism>
<dbReference type="Proteomes" id="UP000008461">
    <property type="component" value="Chromosome"/>
</dbReference>